<gene>
    <name evidence="4" type="ORF">GCM10017577_15730</name>
</gene>
<dbReference type="InterPro" id="IPR002935">
    <property type="entry name" value="SAM_O-MeTrfase"/>
</dbReference>
<dbReference type="Pfam" id="PF01596">
    <property type="entry name" value="Methyltransf_3"/>
    <property type="match status" value="1"/>
</dbReference>
<reference evidence="4" key="1">
    <citation type="journal article" date="2014" name="Int. J. Syst. Evol. Microbiol.">
        <title>Complete genome sequence of Corynebacterium casei LMG S-19264T (=DSM 44701T), isolated from a smear-ripened cheese.</title>
        <authorList>
            <consortium name="US DOE Joint Genome Institute (JGI-PGF)"/>
            <person name="Walter F."/>
            <person name="Albersmeier A."/>
            <person name="Kalinowski J."/>
            <person name="Ruckert C."/>
        </authorList>
    </citation>
    <scope>NUCLEOTIDE SEQUENCE</scope>
    <source>
        <strain evidence="4">VKM Ac-1069</strain>
    </source>
</reference>
<reference evidence="4" key="2">
    <citation type="submission" date="2023-01" db="EMBL/GenBank/DDBJ databases">
        <authorList>
            <person name="Sun Q."/>
            <person name="Evtushenko L."/>
        </authorList>
    </citation>
    <scope>NUCLEOTIDE SEQUENCE</scope>
    <source>
        <strain evidence="4">VKM Ac-1069</strain>
    </source>
</reference>
<dbReference type="RefSeq" id="WP_037040821.1">
    <property type="nucleotide sequence ID" value="NZ_BAAAUZ010000016.1"/>
</dbReference>
<dbReference type="PANTHER" id="PTHR10509:SF14">
    <property type="entry name" value="CAFFEOYL-COA O-METHYLTRANSFERASE 3-RELATED"/>
    <property type="match status" value="1"/>
</dbReference>
<protein>
    <submittedName>
        <fullName evidence="4">O-methyltransferase</fullName>
    </submittedName>
</protein>
<keyword evidence="2" id="KW-0808">Transferase</keyword>
<name>A0A9W6KZB6_9PSEU</name>
<evidence type="ECO:0000313" key="4">
    <source>
        <dbReference type="EMBL" id="GLL10433.1"/>
    </source>
</evidence>
<proteinExistence type="predicted"/>
<dbReference type="GO" id="GO:0008171">
    <property type="term" value="F:O-methyltransferase activity"/>
    <property type="evidence" value="ECO:0007669"/>
    <property type="project" value="InterPro"/>
</dbReference>
<dbReference type="PANTHER" id="PTHR10509">
    <property type="entry name" value="O-METHYLTRANSFERASE-RELATED"/>
    <property type="match status" value="1"/>
</dbReference>
<evidence type="ECO:0000256" key="1">
    <source>
        <dbReference type="ARBA" id="ARBA00022603"/>
    </source>
</evidence>
<evidence type="ECO:0000313" key="5">
    <source>
        <dbReference type="Proteomes" id="UP001143463"/>
    </source>
</evidence>
<dbReference type="GO" id="GO:0008757">
    <property type="term" value="F:S-adenosylmethionine-dependent methyltransferase activity"/>
    <property type="evidence" value="ECO:0007669"/>
    <property type="project" value="TreeGrafter"/>
</dbReference>
<dbReference type="EMBL" id="BSFQ01000004">
    <property type="protein sequence ID" value="GLL10433.1"/>
    <property type="molecule type" value="Genomic_DNA"/>
</dbReference>
<evidence type="ECO:0000256" key="2">
    <source>
        <dbReference type="ARBA" id="ARBA00022679"/>
    </source>
</evidence>
<dbReference type="PROSITE" id="PS51682">
    <property type="entry name" value="SAM_OMT_I"/>
    <property type="match status" value="1"/>
</dbReference>
<keyword evidence="3" id="KW-0949">S-adenosyl-L-methionine</keyword>
<dbReference type="SUPFAM" id="SSF53335">
    <property type="entry name" value="S-adenosyl-L-methionine-dependent methyltransferases"/>
    <property type="match status" value="1"/>
</dbReference>
<sequence>MSESTGDRDVWGRVDRYLEAALLPEDPVLSAALARNAEAGLPAIDVSPTQGRFLHLLARIAGARRILEIGTLGGYSTIELARALPADGTLVTCEYSPDHAAVAQANLEHAGLADRVEIRVGAALDTLPTLEGPFDLVFVDADKQNNAAYLDHAVRLGRPGTVIVVDNVVRAGRVLTGGDPPTDGTRRMFAALEKDDRLEATAVQTVGAKGYDGFVLARVR</sequence>
<dbReference type="CDD" id="cd02440">
    <property type="entry name" value="AdoMet_MTases"/>
    <property type="match status" value="1"/>
</dbReference>
<accession>A0A9W6KZB6</accession>
<evidence type="ECO:0000256" key="3">
    <source>
        <dbReference type="ARBA" id="ARBA00022691"/>
    </source>
</evidence>
<organism evidence="4 5">
    <name type="scientific">Pseudonocardia halophobica</name>
    <dbReference type="NCBI Taxonomy" id="29401"/>
    <lineage>
        <taxon>Bacteria</taxon>
        <taxon>Bacillati</taxon>
        <taxon>Actinomycetota</taxon>
        <taxon>Actinomycetes</taxon>
        <taxon>Pseudonocardiales</taxon>
        <taxon>Pseudonocardiaceae</taxon>
        <taxon>Pseudonocardia</taxon>
    </lineage>
</organism>
<keyword evidence="5" id="KW-1185">Reference proteome</keyword>
<dbReference type="GO" id="GO:0032259">
    <property type="term" value="P:methylation"/>
    <property type="evidence" value="ECO:0007669"/>
    <property type="project" value="UniProtKB-KW"/>
</dbReference>
<dbReference type="Gene3D" id="3.40.50.150">
    <property type="entry name" value="Vaccinia Virus protein VP39"/>
    <property type="match status" value="1"/>
</dbReference>
<keyword evidence="1" id="KW-0489">Methyltransferase</keyword>
<dbReference type="InterPro" id="IPR050362">
    <property type="entry name" value="Cation-dep_OMT"/>
</dbReference>
<dbReference type="Proteomes" id="UP001143463">
    <property type="component" value="Unassembled WGS sequence"/>
</dbReference>
<comment type="caution">
    <text evidence="4">The sequence shown here is derived from an EMBL/GenBank/DDBJ whole genome shotgun (WGS) entry which is preliminary data.</text>
</comment>
<dbReference type="InterPro" id="IPR029063">
    <property type="entry name" value="SAM-dependent_MTases_sf"/>
</dbReference>
<dbReference type="AlphaFoldDB" id="A0A9W6KZB6"/>